<dbReference type="RefSeq" id="WP_089059408.1">
    <property type="nucleotide sequence ID" value="NZ_MUHD01000036.1"/>
</dbReference>
<feature type="chain" id="PRO_5047151530" description="Gliding motility-associated C-terminal domain-containing protein" evidence="1">
    <location>
        <begin position="23"/>
        <end position="415"/>
    </location>
</feature>
<keyword evidence="1" id="KW-0732">Signal</keyword>
<organism evidence="2 3">
    <name type="scientific">Flavobacterium plurextorum</name>
    <dbReference type="NCBI Taxonomy" id="1114867"/>
    <lineage>
        <taxon>Bacteria</taxon>
        <taxon>Pseudomonadati</taxon>
        <taxon>Bacteroidota</taxon>
        <taxon>Flavobacteriia</taxon>
        <taxon>Flavobacteriales</taxon>
        <taxon>Flavobacteriaceae</taxon>
        <taxon>Flavobacterium</taxon>
    </lineage>
</organism>
<gene>
    <name evidence="2" type="ORF">B0A81_18665</name>
</gene>
<comment type="caution">
    <text evidence="2">The sequence shown here is derived from an EMBL/GenBank/DDBJ whole genome shotgun (WGS) entry which is preliminary data.</text>
</comment>
<evidence type="ECO:0000313" key="3">
    <source>
        <dbReference type="Proteomes" id="UP000198381"/>
    </source>
</evidence>
<feature type="signal peptide" evidence="1">
    <location>
        <begin position="1"/>
        <end position="22"/>
    </location>
</feature>
<evidence type="ECO:0000256" key="1">
    <source>
        <dbReference type="SAM" id="SignalP"/>
    </source>
</evidence>
<dbReference type="Pfam" id="PF13585">
    <property type="entry name" value="CHU_C"/>
    <property type="match status" value="1"/>
</dbReference>
<dbReference type="EMBL" id="MUHD01000036">
    <property type="protein sequence ID" value="OXB03354.1"/>
    <property type="molecule type" value="Genomic_DNA"/>
</dbReference>
<accession>A0ABX4CR75</accession>
<sequence>MKNISSHLFLFLLLLFVQANYAQTVNLGDLYVSAGTILSTVAPMDNKSTAKLVNDGDFYLYDHYNNDGTVTFTAGLKSGSTHMIGTFGFQNISGNTAMSWYDAEFGNSIVQPAFYLSNELRIFGVSNFDKGIIDNISNKGKLFFMEGAQAVNASDDSFVNGSVQKDGRSDFYFPIGAQGQYRHSAISFLNNSENVFASRYFFENSNLLYPHVNKQKEISLIDDKEYWIVEKENQESGALITLTWDEDTTPASIYAAPLDELHIIRWDASKKIWVDEGGAADSSTKEITTVVQASDYGIFTLARFSSIAEDFCGTITVFNAVSPNGDNKNDYFKISGLTECASENTIEIYNRWGVKVYETSNYGSNDNFFKGYSEGRTTISKNELLPAGTYFYILYLKDQSKVKIKQKTGYLYLSW</sequence>
<evidence type="ECO:0000313" key="2">
    <source>
        <dbReference type="EMBL" id="OXB03354.1"/>
    </source>
</evidence>
<dbReference type="NCBIfam" id="TIGR04131">
    <property type="entry name" value="Bac_Flav_CTERM"/>
    <property type="match status" value="1"/>
</dbReference>
<reference evidence="2 3" key="1">
    <citation type="submission" date="2016-11" db="EMBL/GenBank/DDBJ databases">
        <title>Whole genomes of Flavobacteriaceae.</title>
        <authorList>
            <person name="Stine C."/>
            <person name="Li C."/>
            <person name="Tadesse D."/>
        </authorList>
    </citation>
    <scope>NUCLEOTIDE SEQUENCE [LARGE SCALE GENOMIC DNA]</scope>
    <source>
        <strain evidence="2 3">CCUG 60112</strain>
    </source>
</reference>
<evidence type="ECO:0008006" key="4">
    <source>
        <dbReference type="Google" id="ProtNLM"/>
    </source>
</evidence>
<dbReference type="Proteomes" id="UP000198381">
    <property type="component" value="Unassembled WGS sequence"/>
</dbReference>
<keyword evidence="3" id="KW-1185">Reference proteome</keyword>
<protein>
    <recommendedName>
        <fullName evidence="4">Gliding motility-associated C-terminal domain-containing protein</fullName>
    </recommendedName>
</protein>
<proteinExistence type="predicted"/>
<name>A0ABX4CR75_9FLAO</name>
<dbReference type="InterPro" id="IPR026341">
    <property type="entry name" value="T9SS_type_B"/>
</dbReference>